<gene>
    <name evidence="3" type="ORF">E0H26_22155</name>
</gene>
<reference evidence="3 4" key="1">
    <citation type="submission" date="2019-02" db="EMBL/GenBank/DDBJ databases">
        <title>Jishengella sp. nov., isolated from a root of Zingiber montanum.</title>
        <authorList>
            <person name="Kuncharoen N."/>
            <person name="Kudo T."/>
            <person name="Masahiro Y."/>
            <person name="Ohkuma M."/>
            <person name="Tanasupawat S."/>
        </authorList>
    </citation>
    <scope>NUCLEOTIDE SEQUENCE [LARGE SCALE GENOMIC DNA]</scope>
    <source>
        <strain evidence="3 4">PLAI 1-1</strain>
    </source>
</reference>
<feature type="transmembrane region" description="Helical" evidence="2">
    <location>
        <begin position="21"/>
        <end position="44"/>
    </location>
</feature>
<feature type="transmembrane region" description="Helical" evidence="2">
    <location>
        <begin position="152"/>
        <end position="177"/>
    </location>
</feature>
<feature type="transmembrane region" description="Helical" evidence="2">
    <location>
        <begin position="64"/>
        <end position="95"/>
    </location>
</feature>
<evidence type="ECO:0000313" key="3">
    <source>
        <dbReference type="EMBL" id="TCB93471.1"/>
    </source>
</evidence>
<name>A0A4R0GE87_9ACTN</name>
<keyword evidence="2" id="KW-0812">Transmembrane</keyword>
<accession>A0A4R0GE87</accession>
<keyword evidence="4" id="KW-1185">Reference proteome</keyword>
<protein>
    <submittedName>
        <fullName evidence="3">Uncharacterized protein</fullName>
    </submittedName>
</protein>
<evidence type="ECO:0000313" key="4">
    <source>
        <dbReference type="Proteomes" id="UP000292274"/>
    </source>
</evidence>
<organism evidence="3 4">
    <name type="scientific">Micromonospora zingiberis</name>
    <dbReference type="NCBI Taxonomy" id="2053011"/>
    <lineage>
        <taxon>Bacteria</taxon>
        <taxon>Bacillati</taxon>
        <taxon>Actinomycetota</taxon>
        <taxon>Actinomycetes</taxon>
        <taxon>Micromonosporales</taxon>
        <taxon>Micromonosporaceae</taxon>
        <taxon>Micromonospora</taxon>
    </lineage>
</organism>
<dbReference type="Proteomes" id="UP000292274">
    <property type="component" value="Unassembled WGS sequence"/>
</dbReference>
<evidence type="ECO:0000256" key="2">
    <source>
        <dbReference type="SAM" id="Phobius"/>
    </source>
</evidence>
<dbReference type="RefSeq" id="WP_131306803.1">
    <property type="nucleotide sequence ID" value="NZ_SJJR01000018.1"/>
</dbReference>
<feature type="transmembrane region" description="Helical" evidence="2">
    <location>
        <begin position="102"/>
        <end position="124"/>
    </location>
</feature>
<keyword evidence="2" id="KW-1133">Transmembrane helix</keyword>
<keyword evidence="2" id="KW-0472">Membrane</keyword>
<comment type="caution">
    <text evidence="3">The sequence shown here is derived from an EMBL/GenBank/DDBJ whole genome shotgun (WGS) entry which is preliminary data.</text>
</comment>
<dbReference type="AlphaFoldDB" id="A0A4R0GE87"/>
<sequence length="223" mass="22753">MSYPEQAPAGRPGVVRLAVTVLVVMALGALGYAVAGLTMLGGTLDRFRAAATGTSADGSQIDAMAALLLTSIVLSAVVSVLAGLLLAGLALGLAARRPAARVATWVVAGFGVLLGCCASVTLFVQRVTPLDFGDDQAAAELAELAGDAYPLWWIPLTATLSVAQVLGYLVVAVLLALPSANAWFRRPSAPAPLSYQPGGPPPAPPYHPYPPPGAPQPPPYPPR</sequence>
<feature type="region of interest" description="Disordered" evidence="1">
    <location>
        <begin position="193"/>
        <end position="223"/>
    </location>
</feature>
<feature type="compositionally biased region" description="Pro residues" evidence="1">
    <location>
        <begin position="198"/>
        <end position="223"/>
    </location>
</feature>
<proteinExistence type="predicted"/>
<evidence type="ECO:0000256" key="1">
    <source>
        <dbReference type="SAM" id="MobiDB-lite"/>
    </source>
</evidence>
<dbReference type="EMBL" id="SJJR01000018">
    <property type="protein sequence ID" value="TCB93471.1"/>
    <property type="molecule type" value="Genomic_DNA"/>
</dbReference>